<sequence>MTTDARVPDLPEISHDHPDVTGGWLRPAVFGAMDGLVSNLALIAGVAGGTRDHTGSAAVVLAGLAGLAAGAFSMAAGEYTSVASQSEAAQREIDKERREIIANPEGEAGELAEMYVAKGIDPVLAAEVSRQIHANVDNAVAVHAREELGVDPDDLASPMVAAVSSFLSFAVGALIPVLPYLLGADTLVPGMLVTLLALFVCGAVVTQVTSRSWWYGGSRQMVLGAAAAGLTYVFGSLVGSAGIG</sequence>
<dbReference type="GO" id="GO:0005384">
    <property type="term" value="F:manganese ion transmembrane transporter activity"/>
    <property type="evidence" value="ECO:0007669"/>
    <property type="project" value="InterPro"/>
</dbReference>
<dbReference type="InterPro" id="IPR008217">
    <property type="entry name" value="Ccc1_fam"/>
</dbReference>
<dbReference type="RefSeq" id="WP_216942118.1">
    <property type="nucleotide sequence ID" value="NZ_CP077062.1"/>
</dbReference>
<protein>
    <submittedName>
        <fullName evidence="6">VIT1/CCC1 transporter family protein</fullName>
    </submittedName>
</protein>
<feature type="transmembrane region" description="Helical" evidence="5">
    <location>
        <begin position="160"/>
        <end position="182"/>
    </location>
</feature>
<comment type="subcellular location">
    <subcellularLocation>
        <location evidence="1">Endomembrane system</location>
        <topology evidence="1">Multi-pass membrane protein</topology>
    </subcellularLocation>
</comment>
<organism evidence="6 7">
    <name type="scientific">Nocardioides panacis</name>
    <dbReference type="NCBI Taxonomy" id="2849501"/>
    <lineage>
        <taxon>Bacteria</taxon>
        <taxon>Bacillati</taxon>
        <taxon>Actinomycetota</taxon>
        <taxon>Actinomycetes</taxon>
        <taxon>Propionibacteriales</taxon>
        <taxon>Nocardioidaceae</taxon>
        <taxon>Nocardioides</taxon>
    </lineage>
</organism>
<dbReference type="Pfam" id="PF01988">
    <property type="entry name" value="VIT1"/>
    <property type="match status" value="1"/>
</dbReference>
<reference evidence="6" key="1">
    <citation type="submission" date="2021-06" db="EMBL/GenBank/DDBJ databases">
        <title>Complete genome sequence of Nocardioides sp. G188.</title>
        <authorList>
            <person name="Im W.-T."/>
        </authorList>
    </citation>
    <scope>NUCLEOTIDE SEQUENCE</scope>
    <source>
        <strain evidence="6">G188</strain>
    </source>
</reference>
<accession>A0A975T2M5</accession>
<evidence type="ECO:0000256" key="4">
    <source>
        <dbReference type="ARBA" id="ARBA00023136"/>
    </source>
</evidence>
<gene>
    <name evidence="6" type="ORF">KRR39_11420</name>
</gene>
<dbReference type="GO" id="GO:0012505">
    <property type="term" value="C:endomembrane system"/>
    <property type="evidence" value="ECO:0007669"/>
    <property type="project" value="UniProtKB-SubCell"/>
</dbReference>
<evidence type="ECO:0000313" key="7">
    <source>
        <dbReference type="Proteomes" id="UP000683575"/>
    </source>
</evidence>
<evidence type="ECO:0000256" key="2">
    <source>
        <dbReference type="ARBA" id="ARBA00022692"/>
    </source>
</evidence>
<evidence type="ECO:0000256" key="1">
    <source>
        <dbReference type="ARBA" id="ARBA00004127"/>
    </source>
</evidence>
<dbReference type="KEGG" id="nps:KRR39_11420"/>
<dbReference type="PANTHER" id="PTHR31851">
    <property type="entry name" value="FE(2+)/MN(2+) TRANSPORTER PCL1"/>
    <property type="match status" value="1"/>
</dbReference>
<evidence type="ECO:0000256" key="3">
    <source>
        <dbReference type="ARBA" id="ARBA00022989"/>
    </source>
</evidence>
<keyword evidence="3 5" id="KW-1133">Transmembrane helix</keyword>
<keyword evidence="4 5" id="KW-0472">Membrane</keyword>
<evidence type="ECO:0000256" key="5">
    <source>
        <dbReference type="SAM" id="Phobius"/>
    </source>
</evidence>
<dbReference type="AlphaFoldDB" id="A0A975T2M5"/>
<name>A0A975T2M5_9ACTN</name>
<keyword evidence="7" id="KW-1185">Reference proteome</keyword>
<evidence type="ECO:0000313" key="6">
    <source>
        <dbReference type="EMBL" id="QWZ10272.1"/>
    </source>
</evidence>
<feature type="transmembrane region" description="Helical" evidence="5">
    <location>
        <begin position="188"/>
        <end position="209"/>
    </location>
</feature>
<feature type="transmembrane region" description="Helical" evidence="5">
    <location>
        <begin position="221"/>
        <end position="243"/>
    </location>
</feature>
<dbReference type="GO" id="GO:0030026">
    <property type="term" value="P:intracellular manganese ion homeostasis"/>
    <property type="evidence" value="ECO:0007669"/>
    <property type="project" value="InterPro"/>
</dbReference>
<proteinExistence type="predicted"/>
<keyword evidence="2 5" id="KW-0812">Transmembrane</keyword>
<dbReference type="EMBL" id="CP077062">
    <property type="protein sequence ID" value="QWZ10272.1"/>
    <property type="molecule type" value="Genomic_DNA"/>
</dbReference>
<dbReference type="Proteomes" id="UP000683575">
    <property type="component" value="Chromosome"/>
</dbReference>